<dbReference type="Proteomes" id="UP000070133">
    <property type="component" value="Unassembled WGS sequence"/>
</dbReference>
<dbReference type="InterPro" id="IPR044992">
    <property type="entry name" value="ChyE-like"/>
</dbReference>
<dbReference type="OrthoDB" id="2861623at2759"/>
<name>A0A139HTK3_9PEZI</name>
<dbReference type="Pfam" id="PF00117">
    <property type="entry name" value="GATase"/>
    <property type="match status" value="1"/>
</dbReference>
<dbReference type="InterPro" id="IPR029062">
    <property type="entry name" value="Class_I_gatase-like"/>
</dbReference>
<evidence type="ECO:0000259" key="1">
    <source>
        <dbReference type="Pfam" id="PF00117"/>
    </source>
</evidence>
<dbReference type="STRING" id="321146.A0A139HTK3"/>
<dbReference type="SUPFAM" id="SSF52317">
    <property type="entry name" value="Class I glutamine amidotransferase-like"/>
    <property type="match status" value="1"/>
</dbReference>
<accession>A0A139HTK3</accession>
<dbReference type="InterPro" id="IPR017926">
    <property type="entry name" value="GATASE"/>
</dbReference>
<evidence type="ECO:0000313" key="3">
    <source>
        <dbReference type="Proteomes" id="UP000070133"/>
    </source>
</evidence>
<proteinExistence type="predicted"/>
<protein>
    <recommendedName>
        <fullName evidence="1">Glutamine amidotransferase domain-containing protein</fullName>
    </recommendedName>
</protein>
<dbReference type="CDD" id="cd01741">
    <property type="entry name" value="GATase1_1"/>
    <property type="match status" value="1"/>
</dbReference>
<keyword evidence="3" id="KW-1185">Reference proteome</keyword>
<dbReference type="GO" id="GO:0005634">
    <property type="term" value="C:nucleus"/>
    <property type="evidence" value="ECO:0007669"/>
    <property type="project" value="TreeGrafter"/>
</dbReference>
<organism evidence="2 3">
    <name type="scientific">Pseudocercospora eumusae</name>
    <dbReference type="NCBI Taxonomy" id="321146"/>
    <lineage>
        <taxon>Eukaryota</taxon>
        <taxon>Fungi</taxon>
        <taxon>Dikarya</taxon>
        <taxon>Ascomycota</taxon>
        <taxon>Pezizomycotina</taxon>
        <taxon>Dothideomycetes</taxon>
        <taxon>Dothideomycetidae</taxon>
        <taxon>Mycosphaerellales</taxon>
        <taxon>Mycosphaerellaceae</taxon>
        <taxon>Pseudocercospora</taxon>
    </lineage>
</organism>
<gene>
    <name evidence="2" type="ORF">AC578_1060</name>
</gene>
<dbReference type="Gene3D" id="3.40.50.880">
    <property type="match status" value="1"/>
</dbReference>
<feature type="domain" description="Glutamine amidotransferase" evidence="1">
    <location>
        <begin position="105"/>
        <end position="249"/>
    </location>
</feature>
<reference evidence="2 3" key="1">
    <citation type="submission" date="2015-07" db="EMBL/GenBank/DDBJ databases">
        <title>Comparative genomics of the Sigatoka disease complex on banana suggests a link between parallel evolutionary changes in Pseudocercospora fijiensis and Pseudocercospora eumusae and increased virulence on the banana host.</title>
        <authorList>
            <person name="Chang T.-C."/>
            <person name="Salvucci A."/>
            <person name="Crous P.W."/>
            <person name="Stergiopoulos I."/>
        </authorList>
    </citation>
    <scope>NUCLEOTIDE SEQUENCE [LARGE SCALE GENOMIC DNA]</scope>
    <source>
        <strain evidence="2 3">CBS 114824</strain>
    </source>
</reference>
<evidence type="ECO:0000313" key="2">
    <source>
        <dbReference type="EMBL" id="KXT05757.1"/>
    </source>
</evidence>
<comment type="caution">
    <text evidence="2">The sequence shown here is derived from an EMBL/GenBank/DDBJ whole genome shotgun (WGS) entry which is preliminary data.</text>
</comment>
<dbReference type="EMBL" id="LFZN01000010">
    <property type="protein sequence ID" value="KXT05757.1"/>
    <property type="molecule type" value="Genomic_DNA"/>
</dbReference>
<dbReference type="GO" id="GO:0005829">
    <property type="term" value="C:cytosol"/>
    <property type="evidence" value="ECO:0007669"/>
    <property type="project" value="TreeGrafter"/>
</dbReference>
<sequence length="310" mass="35183">MSTSVINPSLIHKAFRLSREDSKNASNDDMAPRETVKMLVLETDEPHPETMKHRGRFGEIIDRLFSDAGARHDPPLSIETDMRFIVNDPDNGHHGKVLKADDISEDTTAILITGSMYDAHGDDPWISETMQLIEELWRTRPDMKFSGICFGHQILARTLGAQVENAPGEKWELSHTSMDLSPVGKKLFLTDDDTISVHQMHQDQVTTIPSSETTDLLKEEQKVHIWASTKHTKIQGLYIRDRLFTSQGHLGFDEKMVRRQIELRQKSGAIKEDNAEEVQYAEETAHLEHDGEIVAAAILRFFHGDDHNID</sequence>
<dbReference type="PANTHER" id="PTHR42695">
    <property type="entry name" value="GLUTAMINE AMIDOTRANSFERASE YLR126C-RELATED"/>
    <property type="match status" value="1"/>
</dbReference>
<dbReference type="AlphaFoldDB" id="A0A139HTK3"/>
<dbReference type="PANTHER" id="PTHR42695:SF4">
    <property type="entry name" value="GLUTAMINE AMIDOTRANSFERASE DOMAIN-CONTAINING PROTEIN"/>
    <property type="match status" value="1"/>
</dbReference>